<evidence type="ECO:0000259" key="7">
    <source>
        <dbReference type="Pfam" id="PF04003"/>
    </source>
</evidence>
<sequence>MSSRRRSSGKFAAPVVKPAPKAAKTTIDESRAAVSATDSLQAALKGSNEAIEISSDEDSDEDASDEEMGAPEADAKEPVNGKEDPAAEEQPTQPKADAEGAEDEEEAGSPTFGELLRGTIDVPAILSQQGDSTKAVVSQSSRKNLAQPSLSSLSTVLTQALKTEDTDLLESCLQVTNLETIQQTIERLDSSLAGVLLTKLAARFHRRPGRAGSLMTWVKWTLVAHGGALAVQPKVLERLVSLQKVLSERSRGLPSLLALKGKLDMLEAQMQLRKGRQRRGGASQMDDADDEDDEEEGAIYVEGEEDADVGAGLGSRKALLAADDDDDDEAVPATNGFIGDSDDDDDDDDEEDVAAAADESSDEDVVDEDEVDHDDVEDSDDDDDSDAEAAPPAKGPGTFANKYSKSKANSRPRKHLPAMRSPLTWAAAAAALLPALGSAASLQQITNFGPNPTNVSFYLYVPDTPAPAAPLLVFPHWCHGTAQDAFNWKPWRPLADALGFVTIYPSSPWAADNCWDVSSPQTLAHDAGGDSLGIVSMVRWTLDNVADMDRDRVFVAGVSSGAMMANVLLGAYPDVFAAGSAFAGVPFGCYAADGYAVWSDDCASGRVTRTGEAWAALVEAAYPGYAGPRPKVQVLHGDADDVLNVTNFHEEVKLWTAVLGVGAAPTEVVEGDPAEGWTKSVYGRRGLLEAFLARGVDHNIPDMPDEVVRFFELDCVGEGCFSRKSLPVPGACVKRGRP</sequence>
<feature type="region of interest" description="Disordered" evidence="6">
    <location>
        <begin position="321"/>
        <end position="416"/>
    </location>
</feature>
<dbReference type="InterPro" id="IPR029058">
    <property type="entry name" value="AB_hydrolase_fold"/>
</dbReference>
<feature type="compositionally biased region" description="Acidic residues" evidence="6">
    <location>
        <begin position="54"/>
        <end position="69"/>
    </location>
</feature>
<feature type="compositionally biased region" description="Low complexity" evidence="6">
    <location>
        <begin position="12"/>
        <end position="24"/>
    </location>
</feature>
<evidence type="ECO:0000256" key="3">
    <source>
        <dbReference type="ARBA" id="ARBA00022801"/>
    </source>
</evidence>
<comment type="caution">
    <text evidence="8">The sequence shown here is derived from an EMBL/GenBank/DDBJ whole genome shotgun (WGS) entry which is preliminary data.</text>
</comment>
<evidence type="ECO:0000256" key="5">
    <source>
        <dbReference type="ARBA" id="ARBA00038335"/>
    </source>
</evidence>
<dbReference type="GO" id="GO:0000462">
    <property type="term" value="P:maturation of SSU-rRNA from tricistronic rRNA transcript (SSU-rRNA, 5.8S rRNA, LSU-rRNA)"/>
    <property type="evidence" value="ECO:0007669"/>
    <property type="project" value="TreeGrafter"/>
</dbReference>
<feature type="compositionally biased region" description="Basic residues" evidence="6">
    <location>
        <begin position="404"/>
        <end position="416"/>
    </location>
</feature>
<name>A0A4U6XFK6_9PEZI</name>
<dbReference type="GO" id="GO:0005730">
    <property type="term" value="C:nucleolus"/>
    <property type="evidence" value="ECO:0007669"/>
    <property type="project" value="TreeGrafter"/>
</dbReference>
<organism evidence="8 9">
    <name type="scientific">Colletotrichum tanaceti</name>
    <dbReference type="NCBI Taxonomy" id="1306861"/>
    <lineage>
        <taxon>Eukaryota</taxon>
        <taxon>Fungi</taxon>
        <taxon>Dikarya</taxon>
        <taxon>Ascomycota</taxon>
        <taxon>Pezizomycotina</taxon>
        <taxon>Sordariomycetes</taxon>
        <taxon>Hypocreomycetidae</taxon>
        <taxon>Glomerellales</taxon>
        <taxon>Glomerellaceae</taxon>
        <taxon>Colletotrichum</taxon>
        <taxon>Colletotrichum destructivum species complex</taxon>
    </lineage>
</organism>
<dbReference type="InterPro" id="IPR010126">
    <property type="entry name" value="Esterase_phb"/>
</dbReference>
<dbReference type="Pfam" id="PF10503">
    <property type="entry name" value="Esterase_PHB"/>
    <property type="match status" value="1"/>
</dbReference>
<dbReference type="NCBIfam" id="TIGR01840">
    <property type="entry name" value="esterase_phb"/>
    <property type="match status" value="1"/>
</dbReference>
<dbReference type="Proteomes" id="UP000310108">
    <property type="component" value="Unassembled WGS sequence"/>
</dbReference>
<feature type="compositionally biased region" description="Acidic residues" evidence="6">
    <location>
        <begin position="286"/>
        <end position="295"/>
    </location>
</feature>
<feature type="region of interest" description="Disordered" evidence="6">
    <location>
        <begin position="273"/>
        <end position="295"/>
    </location>
</feature>
<dbReference type="PANTHER" id="PTHR44267">
    <property type="entry name" value="WD REPEAT-CONTAINING PROTEIN 43"/>
    <property type="match status" value="1"/>
</dbReference>
<dbReference type="Gene3D" id="3.40.50.1820">
    <property type="entry name" value="alpha/beta hydrolase"/>
    <property type="match status" value="1"/>
</dbReference>
<evidence type="ECO:0000313" key="9">
    <source>
        <dbReference type="Proteomes" id="UP000310108"/>
    </source>
</evidence>
<dbReference type="STRING" id="1306861.A0A4U6XFK6"/>
<dbReference type="InterPro" id="IPR007148">
    <property type="entry name" value="SSU_processome_Utp12"/>
</dbReference>
<proteinExistence type="inferred from homology"/>
<accession>A0A4U6XFK6</accession>
<evidence type="ECO:0000256" key="1">
    <source>
        <dbReference type="ARBA" id="ARBA00004123"/>
    </source>
</evidence>
<keyword evidence="2" id="KW-0732">Signal</keyword>
<comment type="subcellular location">
    <subcellularLocation>
        <location evidence="1">Nucleus</location>
    </subcellularLocation>
</comment>
<feature type="compositionally biased region" description="Basic and acidic residues" evidence="6">
    <location>
        <begin position="73"/>
        <end position="85"/>
    </location>
</feature>
<evidence type="ECO:0000256" key="4">
    <source>
        <dbReference type="ARBA" id="ARBA00023242"/>
    </source>
</evidence>
<keyword evidence="3" id="KW-0378">Hydrolase</keyword>
<gene>
    <name evidence="8" type="primary">axeA</name>
    <name evidence="8" type="ORF">CTA1_6401</name>
</gene>
<feature type="domain" description="Small-subunit processome Utp12" evidence="7">
    <location>
        <begin position="165"/>
        <end position="267"/>
    </location>
</feature>
<dbReference type="GO" id="GO:0005576">
    <property type="term" value="C:extracellular region"/>
    <property type="evidence" value="ECO:0007669"/>
    <property type="project" value="InterPro"/>
</dbReference>
<comment type="similarity">
    <text evidence="5">Belongs to the UTP5 family.</text>
</comment>
<protein>
    <submittedName>
        <fullName evidence="8">Acetylxylan esterase A</fullName>
    </submittedName>
</protein>
<dbReference type="EMBL" id="PJEX01000153">
    <property type="protein sequence ID" value="TKW54129.1"/>
    <property type="molecule type" value="Genomic_DNA"/>
</dbReference>
<dbReference type="PANTHER" id="PTHR44267:SF1">
    <property type="entry name" value="WD REPEAT-CONTAINING PROTEIN 43"/>
    <property type="match status" value="1"/>
</dbReference>
<dbReference type="AlphaFoldDB" id="A0A4U6XFK6"/>
<evidence type="ECO:0000256" key="2">
    <source>
        <dbReference type="ARBA" id="ARBA00022729"/>
    </source>
</evidence>
<dbReference type="SUPFAM" id="SSF53474">
    <property type="entry name" value="alpha/beta-Hydrolases"/>
    <property type="match status" value="2"/>
</dbReference>
<dbReference type="InterPro" id="IPR052414">
    <property type="entry name" value="U3_snoRNA-assoc_WDR"/>
</dbReference>
<dbReference type="Pfam" id="PF04003">
    <property type="entry name" value="Utp12"/>
    <property type="match status" value="1"/>
</dbReference>
<keyword evidence="9" id="KW-1185">Reference proteome</keyword>
<evidence type="ECO:0000313" key="8">
    <source>
        <dbReference type="EMBL" id="TKW54129.1"/>
    </source>
</evidence>
<feature type="compositionally biased region" description="Acidic residues" evidence="6">
    <location>
        <begin position="340"/>
        <end position="387"/>
    </location>
</feature>
<keyword evidence="4" id="KW-0539">Nucleus</keyword>
<feature type="region of interest" description="Disordered" evidence="6">
    <location>
        <begin position="1"/>
        <end position="112"/>
    </location>
</feature>
<reference evidence="8 9" key="1">
    <citation type="journal article" date="2019" name="PLoS ONE">
        <title>Comparative genome analysis indicates high evolutionary potential of pathogenicity genes in Colletotrichum tanaceti.</title>
        <authorList>
            <person name="Lelwala R.V."/>
            <person name="Korhonen P.K."/>
            <person name="Young N.D."/>
            <person name="Scott J.B."/>
            <person name="Ades P.A."/>
            <person name="Gasser R.B."/>
            <person name="Taylor P.W.J."/>
        </authorList>
    </citation>
    <scope>NUCLEOTIDE SEQUENCE [LARGE SCALE GENOMIC DNA]</scope>
    <source>
        <strain evidence="8">BRIP57314</strain>
    </source>
</reference>
<evidence type="ECO:0000256" key="6">
    <source>
        <dbReference type="SAM" id="MobiDB-lite"/>
    </source>
</evidence>
<dbReference type="GO" id="GO:0016787">
    <property type="term" value="F:hydrolase activity"/>
    <property type="evidence" value="ECO:0007669"/>
    <property type="project" value="UniProtKB-KW"/>
</dbReference>